<dbReference type="Pfam" id="PF01883">
    <property type="entry name" value="FeS_assembly_P"/>
    <property type="match status" value="1"/>
</dbReference>
<dbReference type="RefSeq" id="WP_326834571.1">
    <property type="nucleotide sequence ID" value="NZ_CP142149.1"/>
</dbReference>
<protein>
    <submittedName>
        <fullName evidence="2">Iron-sulfur cluster assembly protein</fullName>
    </submittedName>
</protein>
<proteinExistence type="predicted"/>
<sequence length="249" mass="26188">MTAAGTAGARTDQTAAITAAVWSALGSVRDPELDRPLTDLGFVASSTVDPDGEAVVELCLPTYFCAPNFAFLMVADSYDAVSAVPGVARAVVRLKDHFAADVINRGVAARAGFVGSFGEEAADELDSLRADFLRKAVLAGTDRVCRSMVARGVAREDLAGLTLADAPATPDRDRLRERRLELGLPAGDTDPLVLDPATGEAVAAADVHRHLGVARLTRVSQDANSGVCRGMLRARYPEATDIPDEEETP</sequence>
<gene>
    <name evidence="2" type="ORF">VSH64_06540</name>
</gene>
<reference evidence="2 3" key="1">
    <citation type="journal article" date="2015" name="Int. J. Syst. Evol. Microbiol.">
        <title>Amycolatopsis rhabdoformis sp. nov., an actinomycete isolated from a tropical forest soil.</title>
        <authorList>
            <person name="Souza W.R."/>
            <person name="Silva R.E."/>
            <person name="Goodfellow M."/>
            <person name="Busarakam K."/>
            <person name="Figueiro F.S."/>
            <person name="Ferreira D."/>
            <person name="Rodrigues-Filho E."/>
            <person name="Moraes L.A.B."/>
            <person name="Zucchi T.D."/>
        </authorList>
    </citation>
    <scope>NUCLEOTIDE SEQUENCE [LARGE SCALE GENOMIC DNA]</scope>
    <source>
        <strain evidence="2 3">NCIMB 14900</strain>
    </source>
</reference>
<feature type="domain" description="MIP18 family-like" evidence="1">
    <location>
        <begin position="19"/>
        <end position="90"/>
    </location>
</feature>
<keyword evidence="3" id="KW-1185">Reference proteome</keyword>
<dbReference type="SUPFAM" id="SSF117916">
    <property type="entry name" value="Fe-S cluster assembly (FSCA) domain-like"/>
    <property type="match status" value="1"/>
</dbReference>
<name>A0ABZ1ICK2_9PSEU</name>
<evidence type="ECO:0000259" key="1">
    <source>
        <dbReference type="Pfam" id="PF01883"/>
    </source>
</evidence>
<organism evidence="2 3">
    <name type="scientific">Amycolatopsis rhabdoformis</name>
    <dbReference type="NCBI Taxonomy" id="1448059"/>
    <lineage>
        <taxon>Bacteria</taxon>
        <taxon>Bacillati</taxon>
        <taxon>Actinomycetota</taxon>
        <taxon>Actinomycetes</taxon>
        <taxon>Pseudonocardiales</taxon>
        <taxon>Pseudonocardiaceae</taxon>
        <taxon>Amycolatopsis</taxon>
    </lineage>
</organism>
<dbReference type="InterPro" id="IPR002744">
    <property type="entry name" value="MIP18-like"/>
</dbReference>
<dbReference type="Gene3D" id="3.30.300.130">
    <property type="entry name" value="Fe-S cluster assembly (FSCA)"/>
    <property type="match status" value="1"/>
</dbReference>
<dbReference type="EMBL" id="CP142149">
    <property type="protein sequence ID" value="WSE31764.1"/>
    <property type="molecule type" value="Genomic_DNA"/>
</dbReference>
<evidence type="ECO:0000313" key="3">
    <source>
        <dbReference type="Proteomes" id="UP001330812"/>
    </source>
</evidence>
<evidence type="ECO:0000313" key="2">
    <source>
        <dbReference type="EMBL" id="WSE31764.1"/>
    </source>
</evidence>
<accession>A0ABZ1ICK2</accession>
<dbReference type="Proteomes" id="UP001330812">
    <property type="component" value="Chromosome"/>
</dbReference>
<dbReference type="InterPro" id="IPR034904">
    <property type="entry name" value="FSCA_dom_sf"/>
</dbReference>